<proteinExistence type="predicted"/>
<feature type="compositionally biased region" description="Polar residues" evidence="1">
    <location>
        <begin position="72"/>
        <end position="84"/>
    </location>
</feature>
<accession>A0A915IHT0</accession>
<evidence type="ECO:0000313" key="3">
    <source>
        <dbReference type="Proteomes" id="UP000887565"/>
    </source>
</evidence>
<organism evidence="3 4">
    <name type="scientific">Romanomermis culicivorax</name>
    <name type="common">Nematode worm</name>
    <dbReference type="NCBI Taxonomy" id="13658"/>
    <lineage>
        <taxon>Eukaryota</taxon>
        <taxon>Metazoa</taxon>
        <taxon>Ecdysozoa</taxon>
        <taxon>Nematoda</taxon>
        <taxon>Enoplea</taxon>
        <taxon>Dorylaimia</taxon>
        <taxon>Mermithida</taxon>
        <taxon>Mermithoidea</taxon>
        <taxon>Mermithidae</taxon>
        <taxon>Romanomermis</taxon>
    </lineage>
</organism>
<dbReference type="AlphaFoldDB" id="A0A915IHT0"/>
<evidence type="ECO:0000256" key="1">
    <source>
        <dbReference type="SAM" id="MobiDB-lite"/>
    </source>
</evidence>
<evidence type="ECO:0000256" key="2">
    <source>
        <dbReference type="SAM" id="SignalP"/>
    </source>
</evidence>
<evidence type="ECO:0000313" key="4">
    <source>
        <dbReference type="WBParaSite" id="nRc.2.0.1.t13731-RA"/>
    </source>
</evidence>
<keyword evidence="3" id="KW-1185">Reference proteome</keyword>
<sequence>MYTNFCALLLLWPQLAVYGYTMPQQYSADVLQKRAEAAVLAANGGYGSVPVPNYGKEKCDCSGQNDEEKTPDSSNSPGEPSNDSGVGGNPPP</sequence>
<protein>
    <submittedName>
        <fullName evidence="4">Uncharacterized protein</fullName>
    </submittedName>
</protein>
<feature type="chain" id="PRO_5037572170" evidence="2">
    <location>
        <begin position="20"/>
        <end position="92"/>
    </location>
</feature>
<dbReference type="WBParaSite" id="nRc.2.0.1.t13731-RA">
    <property type="protein sequence ID" value="nRc.2.0.1.t13731-RA"/>
    <property type="gene ID" value="nRc.2.0.1.g13731"/>
</dbReference>
<reference evidence="4" key="1">
    <citation type="submission" date="2022-11" db="UniProtKB">
        <authorList>
            <consortium name="WormBaseParasite"/>
        </authorList>
    </citation>
    <scope>IDENTIFICATION</scope>
</reference>
<keyword evidence="2" id="KW-0732">Signal</keyword>
<dbReference type="Proteomes" id="UP000887565">
    <property type="component" value="Unplaced"/>
</dbReference>
<name>A0A915IHT0_ROMCU</name>
<feature type="region of interest" description="Disordered" evidence="1">
    <location>
        <begin position="46"/>
        <end position="92"/>
    </location>
</feature>
<feature type="signal peptide" evidence="2">
    <location>
        <begin position="1"/>
        <end position="19"/>
    </location>
</feature>
<feature type="compositionally biased region" description="Basic and acidic residues" evidence="1">
    <location>
        <begin position="55"/>
        <end position="71"/>
    </location>
</feature>